<dbReference type="EMBL" id="WEGK01000009">
    <property type="protein sequence ID" value="MQY21159.1"/>
    <property type="molecule type" value="Genomic_DNA"/>
</dbReference>
<dbReference type="OrthoDB" id="4569028at2"/>
<dbReference type="AlphaFoldDB" id="A0A7K0D613"/>
<reference evidence="1 2" key="1">
    <citation type="submission" date="2019-10" db="EMBL/GenBank/DDBJ databases">
        <title>Nocardia macrotermitis sp. nov. and Nocardia aurantia sp. nov., isolated from the gut of fungus growing-termite Macrotermes natalensis.</title>
        <authorList>
            <person name="Benndorf R."/>
            <person name="Schwitalla J."/>
            <person name="Martin K."/>
            <person name="De Beer W."/>
            <person name="Kaster A.-K."/>
            <person name="Vollmers J."/>
            <person name="Poulsen M."/>
            <person name="Beemelmanns C."/>
        </authorList>
    </citation>
    <scope>NUCLEOTIDE SEQUENCE [LARGE SCALE GENOMIC DNA]</scope>
    <source>
        <strain evidence="1 2">RB20</strain>
    </source>
</reference>
<protein>
    <submittedName>
        <fullName evidence="1">Uncharacterized protein</fullName>
    </submittedName>
</protein>
<organism evidence="1 2">
    <name type="scientific">Nocardia macrotermitis</name>
    <dbReference type="NCBI Taxonomy" id="2585198"/>
    <lineage>
        <taxon>Bacteria</taxon>
        <taxon>Bacillati</taxon>
        <taxon>Actinomycetota</taxon>
        <taxon>Actinomycetes</taxon>
        <taxon>Mycobacteriales</taxon>
        <taxon>Nocardiaceae</taxon>
        <taxon>Nocardia</taxon>
    </lineage>
</organism>
<evidence type="ECO:0000313" key="1">
    <source>
        <dbReference type="EMBL" id="MQY21159.1"/>
    </source>
</evidence>
<comment type="caution">
    <text evidence="1">The sequence shown here is derived from an EMBL/GenBank/DDBJ whole genome shotgun (WGS) entry which is preliminary data.</text>
</comment>
<name>A0A7K0D613_9NOCA</name>
<keyword evidence="2" id="KW-1185">Reference proteome</keyword>
<dbReference type="RefSeq" id="WP_153411876.1">
    <property type="nucleotide sequence ID" value="NZ_WEGK01000009.1"/>
</dbReference>
<evidence type="ECO:0000313" key="2">
    <source>
        <dbReference type="Proteomes" id="UP000438448"/>
    </source>
</evidence>
<accession>A0A7K0D613</accession>
<proteinExistence type="predicted"/>
<sequence length="71" mass="7662">MGIRNIQTGRHRLGKPGGVHCLEIPAVATALAAYRRTGVTALINPARHSWAAMRRRTAFAAVRWVPATAMG</sequence>
<gene>
    <name evidence="1" type="ORF">NRB20_42680</name>
</gene>
<dbReference type="Proteomes" id="UP000438448">
    <property type="component" value="Unassembled WGS sequence"/>
</dbReference>